<evidence type="ECO:0000313" key="7">
    <source>
        <dbReference type="Proteomes" id="UP001050975"/>
    </source>
</evidence>
<evidence type="ECO:0000256" key="4">
    <source>
        <dbReference type="ARBA" id="ARBA00023136"/>
    </source>
</evidence>
<comment type="caution">
    <text evidence="6">The sequence shown here is derived from an EMBL/GenBank/DDBJ whole genome shotgun (WGS) entry which is preliminary data.</text>
</comment>
<dbReference type="InterPro" id="IPR001129">
    <property type="entry name" value="Membr-assoc_MAPEG"/>
</dbReference>
<keyword evidence="4 5" id="KW-0472">Membrane</keyword>
<protein>
    <recommendedName>
        <fullName evidence="8">MAPEG family protein</fullName>
    </recommendedName>
</protein>
<feature type="transmembrane region" description="Helical" evidence="5">
    <location>
        <begin position="73"/>
        <end position="95"/>
    </location>
</feature>
<keyword evidence="2 5" id="KW-0812">Transmembrane</keyword>
<dbReference type="SUPFAM" id="SSF161084">
    <property type="entry name" value="MAPEG domain-like"/>
    <property type="match status" value="1"/>
</dbReference>
<dbReference type="GO" id="GO:0016020">
    <property type="term" value="C:membrane"/>
    <property type="evidence" value="ECO:0007669"/>
    <property type="project" value="UniProtKB-SubCell"/>
</dbReference>
<keyword evidence="7" id="KW-1185">Reference proteome</keyword>
<evidence type="ECO:0000313" key="6">
    <source>
        <dbReference type="EMBL" id="GET35812.1"/>
    </source>
</evidence>
<comment type="subcellular location">
    <subcellularLocation>
        <location evidence="1">Membrane</location>
    </subcellularLocation>
</comment>
<accession>A0AAV3X6H4</accession>
<dbReference type="InterPro" id="IPR023352">
    <property type="entry name" value="MAPEG-like_dom_sf"/>
</dbReference>
<evidence type="ECO:0000256" key="2">
    <source>
        <dbReference type="ARBA" id="ARBA00022692"/>
    </source>
</evidence>
<feature type="transmembrane region" description="Helical" evidence="5">
    <location>
        <begin position="132"/>
        <end position="165"/>
    </location>
</feature>
<proteinExistence type="predicted"/>
<evidence type="ECO:0000256" key="1">
    <source>
        <dbReference type="ARBA" id="ARBA00004370"/>
    </source>
</evidence>
<dbReference type="RefSeq" id="WP_226574366.1">
    <property type="nucleotide sequence ID" value="NZ_BLAY01000005.1"/>
</dbReference>
<gene>
    <name evidence="6" type="ORF">MiSe_05580</name>
</gene>
<keyword evidence="3 5" id="KW-1133">Transmembrane helix</keyword>
<evidence type="ECO:0000256" key="3">
    <source>
        <dbReference type="ARBA" id="ARBA00022989"/>
    </source>
</evidence>
<dbReference type="EMBL" id="BLAY01000005">
    <property type="protein sequence ID" value="GET35812.1"/>
    <property type="molecule type" value="Genomic_DNA"/>
</dbReference>
<sequence>MIYHPYLPLLQLQLVAVFDIVSGCIGITLCRGNYQLPITKKANHSDATGFNMRVIFDKMKFMGSVMPTIDMTFPLWGLAIFILWTIAIVILLLAVRIRHLSAGGSVKDFATQNDESLLWRLFRVQSNLVENLPLYIGVVFLLTVRGVSGIAVDSLVVVYIVFRLIHSAIHIAGIDPTFRLLSLVIQLVCLVALTVLAIF</sequence>
<name>A0AAV3X6H4_9CYAN</name>
<dbReference type="Proteomes" id="UP001050975">
    <property type="component" value="Unassembled WGS sequence"/>
</dbReference>
<evidence type="ECO:0008006" key="8">
    <source>
        <dbReference type="Google" id="ProtNLM"/>
    </source>
</evidence>
<dbReference type="AlphaFoldDB" id="A0AAV3X6H4"/>
<dbReference type="Gene3D" id="1.20.120.550">
    <property type="entry name" value="Membrane associated eicosanoid/glutathione metabolism-like domain"/>
    <property type="match status" value="1"/>
</dbReference>
<reference evidence="6" key="1">
    <citation type="submission" date="2019-10" db="EMBL/GenBank/DDBJ databases">
        <title>Draft genome sequece of Microseira wollei NIES-4236.</title>
        <authorList>
            <person name="Yamaguchi H."/>
            <person name="Suzuki S."/>
            <person name="Kawachi M."/>
        </authorList>
    </citation>
    <scope>NUCLEOTIDE SEQUENCE</scope>
    <source>
        <strain evidence="6">NIES-4236</strain>
    </source>
</reference>
<feature type="transmembrane region" description="Helical" evidence="5">
    <location>
        <begin position="177"/>
        <end position="198"/>
    </location>
</feature>
<organism evidence="6 7">
    <name type="scientific">Microseira wollei NIES-4236</name>
    <dbReference type="NCBI Taxonomy" id="2530354"/>
    <lineage>
        <taxon>Bacteria</taxon>
        <taxon>Bacillati</taxon>
        <taxon>Cyanobacteriota</taxon>
        <taxon>Cyanophyceae</taxon>
        <taxon>Oscillatoriophycideae</taxon>
        <taxon>Aerosakkonematales</taxon>
        <taxon>Aerosakkonemataceae</taxon>
        <taxon>Microseira</taxon>
    </lineage>
</organism>
<evidence type="ECO:0000256" key="5">
    <source>
        <dbReference type="SAM" id="Phobius"/>
    </source>
</evidence>
<dbReference type="Pfam" id="PF01124">
    <property type="entry name" value="MAPEG"/>
    <property type="match status" value="1"/>
</dbReference>